<gene>
    <name evidence="2" type="ORF">GPX89_05580</name>
</gene>
<keyword evidence="1" id="KW-0732">Signal</keyword>
<evidence type="ECO:0008006" key="4">
    <source>
        <dbReference type="Google" id="ProtNLM"/>
    </source>
</evidence>
<evidence type="ECO:0000256" key="1">
    <source>
        <dbReference type="SAM" id="SignalP"/>
    </source>
</evidence>
<feature type="chain" id="PRO_5038982418" description="Secreted protein" evidence="1">
    <location>
        <begin position="28"/>
        <end position="165"/>
    </location>
</feature>
<evidence type="ECO:0000313" key="2">
    <source>
        <dbReference type="EMBL" id="MVU76716.1"/>
    </source>
</evidence>
<keyword evidence="3" id="KW-1185">Reference proteome</keyword>
<proteinExistence type="predicted"/>
<accession>A0A7K1UQU3</accession>
<sequence>MRLFTLLAAIASPVAMTVLTATAPVAAADDSIYQEFAPAPVTTSIPGCSGTARANVRGQSALPANAYAGMDAASYTFSEITVWFDRDTSGGTNSSGSMLPCALSSTVTLHNLDTGATKTETLTVQPTGFRAGGASMNLVGPGHIEATVSTNPDPATIVIFVPDPN</sequence>
<feature type="signal peptide" evidence="1">
    <location>
        <begin position="1"/>
        <end position="27"/>
    </location>
</feature>
<reference evidence="2 3" key="1">
    <citation type="submission" date="2019-12" db="EMBL/GenBank/DDBJ databases">
        <title>Nocardia sp. nov. ET3-3 isolated from soil.</title>
        <authorList>
            <person name="Kanchanasin P."/>
            <person name="Tanasupawat S."/>
            <person name="Yuki M."/>
            <person name="Kudo T."/>
        </authorList>
    </citation>
    <scope>NUCLEOTIDE SEQUENCE [LARGE SCALE GENOMIC DNA]</scope>
    <source>
        <strain evidence="2 3">ET3-3</strain>
    </source>
</reference>
<protein>
    <recommendedName>
        <fullName evidence="4">Secreted protein</fullName>
    </recommendedName>
</protein>
<organism evidence="2 3">
    <name type="scientific">Nocardia terrae</name>
    <dbReference type="NCBI Taxonomy" id="2675851"/>
    <lineage>
        <taxon>Bacteria</taxon>
        <taxon>Bacillati</taxon>
        <taxon>Actinomycetota</taxon>
        <taxon>Actinomycetes</taxon>
        <taxon>Mycobacteriales</taxon>
        <taxon>Nocardiaceae</taxon>
        <taxon>Nocardia</taxon>
    </lineage>
</organism>
<dbReference type="AlphaFoldDB" id="A0A7K1UQU3"/>
<dbReference type="EMBL" id="WRPP01000001">
    <property type="protein sequence ID" value="MVU76716.1"/>
    <property type="molecule type" value="Genomic_DNA"/>
</dbReference>
<comment type="caution">
    <text evidence="2">The sequence shown here is derived from an EMBL/GenBank/DDBJ whole genome shotgun (WGS) entry which is preliminary data.</text>
</comment>
<name>A0A7K1UQU3_9NOCA</name>
<evidence type="ECO:0000313" key="3">
    <source>
        <dbReference type="Proteomes" id="UP000466794"/>
    </source>
</evidence>
<dbReference type="Proteomes" id="UP000466794">
    <property type="component" value="Unassembled WGS sequence"/>
</dbReference>
<dbReference type="RefSeq" id="WP_157355439.1">
    <property type="nucleotide sequence ID" value="NZ_WRPP01000001.1"/>
</dbReference>